<organism evidence="1 2">
    <name type="scientific">Ureibacillus chungkukjangi</name>
    <dbReference type="NCBI Taxonomy" id="1202712"/>
    <lineage>
        <taxon>Bacteria</taxon>
        <taxon>Bacillati</taxon>
        <taxon>Bacillota</taxon>
        <taxon>Bacilli</taxon>
        <taxon>Bacillales</taxon>
        <taxon>Caryophanaceae</taxon>
        <taxon>Ureibacillus</taxon>
    </lineage>
</organism>
<dbReference type="Pfam" id="PF13489">
    <property type="entry name" value="Methyltransf_23"/>
    <property type="match status" value="1"/>
</dbReference>
<comment type="caution">
    <text evidence="1">The sequence shown here is derived from an EMBL/GenBank/DDBJ whole genome shotgun (WGS) entry which is preliminary data.</text>
</comment>
<keyword evidence="1" id="KW-0489">Methyltransferase</keyword>
<dbReference type="CDD" id="cd02440">
    <property type="entry name" value="AdoMet_MTases"/>
    <property type="match status" value="1"/>
</dbReference>
<dbReference type="Gene3D" id="3.40.50.150">
    <property type="entry name" value="Vaccinia Virus protein VP39"/>
    <property type="match status" value="1"/>
</dbReference>
<proteinExistence type="predicted"/>
<protein>
    <submittedName>
        <fullName evidence="1">Methyltransferase family protein</fullName>
    </submittedName>
</protein>
<dbReference type="EMBL" id="QJTJ01000007">
    <property type="protein sequence ID" value="PYF06835.1"/>
    <property type="molecule type" value="Genomic_DNA"/>
</dbReference>
<sequence length="274" mass="30948">MAIVALSSNTNNFLSKYKLFETDEVQQVQLQHRLELVEAFGIIKGMRVLEIGCGQGDTSVALADAVGNEGKVVAIDIASRDYGAPWTLGEATDTIKKSALGERITFHFETDLETFESSEIFDVAVLSHCSWYFKRPEDLLAYFHKLRKIAKNIRLAEWDLDFIYLSQRPHFFAASILALHANFVQNDGNIQNLFHKKQIQKLLEKAGFQSIKEGNVDATYLQDGLWEKNYANSIRSDFISAPPMIQTLVTSFYEQMNVTSEEDLSLNSFVLSGM</sequence>
<keyword evidence="2" id="KW-1185">Reference proteome</keyword>
<accession>A0A318TXS1</accession>
<dbReference type="InterPro" id="IPR029063">
    <property type="entry name" value="SAM-dependent_MTases_sf"/>
</dbReference>
<dbReference type="Proteomes" id="UP000247416">
    <property type="component" value="Unassembled WGS sequence"/>
</dbReference>
<name>A0A318TXS1_9BACL</name>
<reference evidence="1 2" key="1">
    <citation type="submission" date="2018-06" db="EMBL/GenBank/DDBJ databases">
        <title>Genomic Encyclopedia of Archaeal and Bacterial Type Strains, Phase II (KMG-II): from individual species to whole genera.</title>
        <authorList>
            <person name="Goeker M."/>
        </authorList>
    </citation>
    <scope>NUCLEOTIDE SEQUENCE [LARGE SCALE GENOMIC DNA]</scope>
    <source>
        <strain evidence="1 2">KACC 16626</strain>
    </source>
</reference>
<dbReference type="OrthoDB" id="9777638at2"/>
<gene>
    <name evidence="1" type="ORF">BJ095_10770</name>
</gene>
<dbReference type="RefSeq" id="WP_107934465.1">
    <property type="nucleotide sequence ID" value="NZ_PYWJ01000009.1"/>
</dbReference>
<evidence type="ECO:0000313" key="2">
    <source>
        <dbReference type="Proteomes" id="UP000247416"/>
    </source>
</evidence>
<keyword evidence="1" id="KW-0808">Transferase</keyword>
<dbReference type="GO" id="GO:0008168">
    <property type="term" value="F:methyltransferase activity"/>
    <property type="evidence" value="ECO:0007669"/>
    <property type="project" value="UniProtKB-KW"/>
</dbReference>
<dbReference type="SUPFAM" id="SSF53335">
    <property type="entry name" value="S-adenosyl-L-methionine-dependent methyltransferases"/>
    <property type="match status" value="1"/>
</dbReference>
<dbReference type="AlphaFoldDB" id="A0A318TXS1"/>
<evidence type="ECO:0000313" key="1">
    <source>
        <dbReference type="EMBL" id="PYF06835.1"/>
    </source>
</evidence>
<dbReference type="GO" id="GO:0032259">
    <property type="term" value="P:methylation"/>
    <property type="evidence" value="ECO:0007669"/>
    <property type="project" value="UniProtKB-KW"/>
</dbReference>